<keyword evidence="2" id="KW-1185">Reference proteome</keyword>
<gene>
    <name evidence="1" type="ORF">CLUMA_CG015644</name>
</gene>
<organism evidence="1 2">
    <name type="scientific">Clunio marinus</name>
    <dbReference type="NCBI Taxonomy" id="568069"/>
    <lineage>
        <taxon>Eukaryota</taxon>
        <taxon>Metazoa</taxon>
        <taxon>Ecdysozoa</taxon>
        <taxon>Arthropoda</taxon>
        <taxon>Hexapoda</taxon>
        <taxon>Insecta</taxon>
        <taxon>Pterygota</taxon>
        <taxon>Neoptera</taxon>
        <taxon>Endopterygota</taxon>
        <taxon>Diptera</taxon>
        <taxon>Nematocera</taxon>
        <taxon>Chironomoidea</taxon>
        <taxon>Chironomidae</taxon>
        <taxon>Clunio</taxon>
    </lineage>
</organism>
<reference evidence="1 2" key="1">
    <citation type="submission" date="2015-04" db="EMBL/GenBank/DDBJ databases">
        <authorList>
            <person name="Syromyatnikov M.Y."/>
            <person name="Popov V.N."/>
        </authorList>
    </citation>
    <scope>NUCLEOTIDE SEQUENCE [LARGE SCALE GENOMIC DNA]</scope>
</reference>
<name>A0A1J1IUS2_9DIPT</name>
<evidence type="ECO:0000313" key="2">
    <source>
        <dbReference type="Proteomes" id="UP000183832"/>
    </source>
</evidence>
<dbReference type="Proteomes" id="UP000183832">
    <property type="component" value="Unassembled WGS sequence"/>
</dbReference>
<protein>
    <submittedName>
        <fullName evidence="1">CLUMA_CG015644, isoform A</fullName>
    </submittedName>
</protein>
<dbReference type="EMBL" id="CVRI01000057">
    <property type="protein sequence ID" value="CRL02289.1"/>
    <property type="molecule type" value="Genomic_DNA"/>
</dbReference>
<accession>A0A1J1IUS2</accession>
<sequence length="86" mass="10045">MNALKITFKSLENISKSMKKNTDTFKPFKDIGTKMLTISEEFKILTLPLFITSFSKFNIVIIEKFLIRDKFKAWEFTQKFVVLVGS</sequence>
<proteinExistence type="predicted"/>
<evidence type="ECO:0000313" key="1">
    <source>
        <dbReference type="EMBL" id="CRL02289.1"/>
    </source>
</evidence>
<dbReference type="AlphaFoldDB" id="A0A1J1IUS2"/>